<name>A0A3B0YSZ0_9ZZZZ</name>
<dbReference type="PANTHER" id="PTHR11365:SF23">
    <property type="entry name" value="HYPOTHETICAL 5-OXOPROLINASE (EUROFUNG)-RELATED"/>
    <property type="match status" value="1"/>
</dbReference>
<evidence type="ECO:0000313" key="2">
    <source>
        <dbReference type="EMBL" id="VAW71984.1"/>
    </source>
</evidence>
<evidence type="ECO:0000259" key="1">
    <source>
        <dbReference type="Pfam" id="PF02538"/>
    </source>
</evidence>
<accession>A0A3B0YSZ0</accession>
<dbReference type="GO" id="GO:0005829">
    <property type="term" value="C:cytosol"/>
    <property type="evidence" value="ECO:0007669"/>
    <property type="project" value="TreeGrafter"/>
</dbReference>
<organism evidence="2">
    <name type="scientific">hydrothermal vent metagenome</name>
    <dbReference type="NCBI Taxonomy" id="652676"/>
    <lineage>
        <taxon>unclassified sequences</taxon>
        <taxon>metagenomes</taxon>
        <taxon>ecological metagenomes</taxon>
    </lineage>
</organism>
<dbReference type="InterPro" id="IPR045079">
    <property type="entry name" value="Oxoprolinase-like"/>
</dbReference>
<dbReference type="PANTHER" id="PTHR11365">
    <property type="entry name" value="5-OXOPROLINASE RELATED"/>
    <property type="match status" value="1"/>
</dbReference>
<dbReference type="GO" id="GO:0047423">
    <property type="term" value="F:N-methylhydantoinase (ATP-hydrolyzing) activity"/>
    <property type="evidence" value="ECO:0007669"/>
    <property type="project" value="UniProtKB-EC"/>
</dbReference>
<gene>
    <name evidence="2" type="ORF">MNBD_GAMMA12-2987</name>
</gene>
<keyword evidence="2" id="KW-0378">Hydrolase</keyword>
<dbReference type="EC" id="3.5.2.14" evidence="2"/>
<feature type="domain" description="Hydantoinase B/oxoprolinase" evidence="1">
    <location>
        <begin position="4"/>
        <end position="535"/>
    </location>
</feature>
<dbReference type="AlphaFoldDB" id="A0A3B0YSZ0"/>
<reference evidence="2" key="1">
    <citation type="submission" date="2018-06" db="EMBL/GenBank/DDBJ databases">
        <authorList>
            <person name="Zhirakovskaya E."/>
        </authorList>
    </citation>
    <scope>NUCLEOTIDE SEQUENCE</scope>
</reference>
<protein>
    <submittedName>
        <fullName evidence="2">N-methylhydantoinase B</fullName>
        <ecNumber evidence="2">3.5.2.14</ecNumber>
    </submittedName>
</protein>
<dbReference type="GO" id="GO:0006749">
    <property type="term" value="P:glutathione metabolic process"/>
    <property type="evidence" value="ECO:0007669"/>
    <property type="project" value="TreeGrafter"/>
</dbReference>
<dbReference type="Pfam" id="PF02538">
    <property type="entry name" value="Hydantoinase_B"/>
    <property type="match status" value="1"/>
</dbReference>
<sequence>MNLVDLSVFSSRIVAICDEMGATLCSSAFSPNIKDRLDYSCAIFDHNGELCAQAAHIPVHLGSMAYAMTTIVASLSWESGDTVIMNDPYLGGTHLPDVTLISAVHINQQLVGFVANRAHHADIGSDSPGSMPLSSTLEEEGIIIEPDYLFKKGQLNVSLFDSIIAQTANPVGSRGDFSAQISANLVGVKRLTTLINEQATTPITTETIKQKERQHDSQCIVHYQNKLQALDHYAQRLALSSLQQLPKGVYEYTDFMDDDGMGQQDIKIQVCINISDKNIDVDFSGTAKQVRGNINCPLSVTAAAVYYVFRCLMPAQTPASAGSFRHINISAPDACLLNACRPAAVAAGNVETSTRIVDVLLGALAKAVPEKIPAASHGSMNNLAMGAHYKKNNNRHSSWSYYETIGGGMGAGATGGGLSAVQTHMTNTLNTPVEVLESEYPLRVRRYQLRQGSGGNGKNRGGEGIIREFEFLAAATFTLLTERRSYQPWGLADAESGQCGVNYLNGKEIMAKVSCNVKMGDCLMIKTAGGGGYGKSE</sequence>
<proteinExistence type="predicted"/>
<dbReference type="InterPro" id="IPR003692">
    <property type="entry name" value="Hydantoinase_B"/>
</dbReference>
<dbReference type="GO" id="GO:0017168">
    <property type="term" value="F:5-oxoprolinase (ATP-hydrolyzing) activity"/>
    <property type="evidence" value="ECO:0007669"/>
    <property type="project" value="TreeGrafter"/>
</dbReference>
<dbReference type="EMBL" id="UOFL01000034">
    <property type="protein sequence ID" value="VAW71984.1"/>
    <property type="molecule type" value="Genomic_DNA"/>
</dbReference>